<dbReference type="Pfam" id="PF13424">
    <property type="entry name" value="TPR_12"/>
    <property type="match status" value="2"/>
</dbReference>
<dbReference type="Pfam" id="PF14938">
    <property type="entry name" value="SNAP"/>
    <property type="match status" value="1"/>
</dbReference>
<organism evidence="5">
    <name type="scientific">candidate division WOR-3 bacterium</name>
    <dbReference type="NCBI Taxonomy" id="2052148"/>
    <lineage>
        <taxon>Bacteria</taxon>
        <taxon>Bacteria division WOR-3</taxon>
    </lineage>
</organism>
<dbReference type="SMART" id="SM00028">
    <property type="entry name" value="TPR"/>
    <property type="match status" value="9"/>
</dbReference>
<dbReference type="Pfam" id="PF13191">
    <property type="entry name" value="AAA_16"/>
    <property type="match status" value="1"/>
</dbReference>
<gene>
    <name evidence="5" type="ORF">ENP86_02430</name>
</gene>
<evidence type="ECO:0000256" key="2">
    <source>
        <dbReference type="ARBA" id="ARBA00022840"/>
    </source>
</evidence>
<dbReference type="Gene3D" id="1.25.40.10">
    <property type="entry name" value="Tetratricopeptide repeat domain"/>
    <property type="match status" value="4"/>
</dbReference>
<dbReference type="InterPro" id="IPR041664">
    <property type="entry name" value="AAA_16"/>
</dbReference>
<dbReference type="PANTHER" id="PTHR16305:SF28">
    <property type="entry name" value="GUANYLATE CYCLASE DOMAIN-CONTAINING PROTEIN"/>
    <property type="match status" value="1"/>
</dbReference>
<dbReference type="GO" id="GO:0004016">
    <property type="term" value="F:adenylate cyclase activity"/>
    <property type="evidence" value="ECO:0007669"/>
    <property type="project" value="TreeGrafter"/>
</dbReference>
<feature type="repeat" description="TPR" evidence="3">
    <location>
        <begin position="870"/>
        <end position="903"/>
    </location>
</feature>
<dbReference type="Gene3D" id="3.40.50.300">
    <property type="entry name" value="P-loop containing nucleotide triphosphate hydrolases"/>
    <property type="match status" value="1"/>
</dbReference>
<comment type="caution">
    <text evidence="5">The sequence shown here is derived from an EMBL/GenBank/DDBJ whole genome shotgun (WGS) entry which is preliminary data.</text>
</comment>
<feature type="repeat" description="TPR" evidence="3">
    <location>
        <begin position="830"/>
        <end position="863"/>
    </location>
</feature>
<dbReference type="Pfam" id="PF13176">
    <property type="entry name" value="TPR_7"/>
    <property type="match status" value="1"/>
</dbReference>
<dbReference type="PROSITE" id="PS50005">
    <property type="entry name" value="TPR"/>
    <property type="match status" value="4"/>
</dbReference>
<feature type="repeat" description="TPR" evidence="3">
    <location>
        <begin position="790"/>
        <end position="823"/>
    </location>
</feature>
<keyword evidence="3" id="KW-0802">TPR repeat</keyword>
<feature type="repeat" description="TPR" evidence="3">
    <location>
        <begin position="671"/>
        <end position="704"/>
    </location>
</feature>
<feature type="domain" description="Guanylate cyclase" evidence="4">
    <location>
        <begin position="13"/>
        <end position="141"/>
    </location>
</feature>
<dbReference type="InterPro" id="IPR029787">
    <property type="entry name" value="Nucleotide_cyclase"/>
</dbReference>
<dbReference type="InterPro" id="IPR011990">
    <property type="entry name" value="TPR-like_helical_dom_sf"/>
</dbReference>
<dbReference type="SMART" id="SM00044">
    <property type="entry name" value="CYCc"/>
    <property type="match status" value="1"/>
</dbReference>
<dbReference type="AlphaFoldDB" id="A0A7V1EHA9"/>
<keyword evidence="2" id="KW-0067">ATP-binding</keyword>
<dbReference type="Gene3D" id="3.30.70.1230">
    <property type="entry name" value="Nucleotide cyclase"/>
    <property type="match status" value="1"/>
</dbReference>
<dbReference type="EMBL" id="DSKY01000007">
    <property type="protein sequence ID" value="HDY58396.1"/>
    <property type="molecule type" value="Genomic_DNA"/>
</dbReference>
<dbReference type="SUPFAM" id="SSF55073">
    <property type="entry name" value="Nucleotide cyclase"/>
    <property type="match status" value="1"/>
</dbReference>
<dbReference type="PROSITE" id="PS50293">
    <property type="entry name" value="TPR_REGION"/>
    <property type="match status" value="1"/>
</dbReference>
<dbReference type="InterPro" id="IPR001054">
    <property type="entry name" value="A/G_cyclase"/>
</dbReference>
<dbReference type="Pfam" id="PF13181">
    <property type="entry name" value="TPR_8"/>
    <property type="match status" value="1"/>
</dbReference>
<dbReference type="PROSITE" id="PS50125">
    <property type="entry name" value="GUANYLATE_CYCLASE_2"/>
    <property type="match status" value="1"/>
</dbReference>
<dbReference type="InterPro" id="IPR019734">
    <property type="entry name" value="TPR_rpt"/>
</dbReference>
<dbReference type="GO" id="GO:0035556">
    <property type="term" value="P:intracellular signal transduction"/>
    <property type="evidence" value="ECO:0007669"/>
    <property type="project" value="InterPro"/>
</dbReference>
<dbReference type="SUPFAM" id="SSF52540">
    <property type="entry name" value="P-loop containing nucleoside triphosphate hydrolases"/>
    <property type="match status" value="1"/>
</dbReference>
<dbReference type="GO" id="GO:0009190">
    <property type="term" value="P:cyclic nucleotide biosynthetic process"/>
    <property type="evidence" value="ECO:0007669"/>
    <property type="project" value="InterPro"/>
</dbReference>
<evidence type="ECO:0000256" key="1">
    <source>
        <dbReference type="ARBA" id="ARBA00022741"/>
    </source>
</evidence>
<dbReference type="InterPro" id="IPR027417">
    <property type="entry name" value="P-loop_NTPase"/>
</dbReference>
<dbReference type="CDD" id="cd07302">
    <property type="entry name" value="CHD"/>
    <property type="match status" value="1"/>
</dbReference>
<dbReference type="PANTHER" id="PTHR16305">
    <property type="entry name" value="TESTICULAR SOLUBLE ADENYLYL CYCLASE"/>
    <property type="match status" value="1"/>
</dbReference>
<sequence length="1103" mass="128144">MEKDREARLKPCVILFAEITQIDSWKQELDTEEYVELLKTVFDRLDEAVKLYEGNIDKHEGKILMATFGVPIAHEEDPERAIKSGLLMLNQISKLRQKLKKPLGLRIGINLGRVYAALVGSKIKSEYTVMGDAVNFTVRIMDFAKENELLVRDEIYQITKPVFEFSEPMRFLPQGAQQEIVVYNVYRQKTGFVKRRGIEGLSSPLVGRKQELILLANFIEELFSGKGKIVLILGEAGVGKSRLLEELFTQSLSMALERVKNINWCIGRCSPYRESLYYPFVELLKQICEIKTEDSEMAIMAKLLTSIEKLMGEKAEDTFPYIAELFNIKLVAKYEEKVKYLKPEEIKLQIFNAISQILKNYAERNPTVYCIDDLYLADESTLELLRFFLQTYSGINALVILISRPEKNKPFWQMKEQLKNEINFEEVYLKPLTREETLELSKNLLKIPRLPEDLIEKIVNDAGGNPFFLEELIKLLISRGIIYRRGNEWVASAREIKFDTPYTIEGIIQASYDTLSPELRDLLSEMAVLGRAFNKKILQGFTRFWDNLDNLITQLVEIGYIYTNKYQDYAFNHALVRESIYKSIPEKKLKALHQSIAKTIESMFPERLAEFYDVLFEHYAKADCKDKAINYALKAGENAQKCYANMEAISYYLYVLKGLKPDNEENNKIIFETMYKLGGIYSRIGYSDDAIELYERALKIASTTLDRVKILDVTADVYQRISDYEKALKIYNESLKLLIDFSDDEKFDTWLGIAWIYYLKGELKEARNVLEQILRNVKDTSNIQIKKKIARVYNQLGSVYSHIGEYEKSFEAYNKALKIYEMLEDIPGISVIYNNICGYYTRQGDYYRALEYLNKSLEIDIKTGNLLARAIATYNIGDTYFQLGDFEKAEEKFNEYLNINSQINNQLGNGYGNFGLGNIYFEKNDIPKAEFYYKKSYEIFNKLGSVMMANEVMIKLAEIEIEKGDYNRAFSMFEELEKRCEELFDIEGKLTCIIGKAKAKLKQSFVEKKLMITHLYTALDLLKSALDYKKIDYDNETKFVINFYLAQVYYYLTKITEAKDHLSTADKILKELLIKIPDGEPRNIYLKKKIYCEFSDFKSLLKD</sequence>
<evidence type="ECO:0000256" key="3">
    <source>
        <dbReference type="PROSITE-ProRule" id="PRU00339"/>
    </source>
</evidence>
<protein>
    <submittedName>
        <fullName evidence="5">Tetratricopeptide repeat protein</fullName>
    </submittedName>
</protein>
<dbReference type="Pfam" id="PF00211">
    <property type="entry name" value="Guanylate_cyc"/>
    <property type="match status" value="1"/>
</dbReference>
<dbReference type="SUPFAM" id="SSF48452">
    <property type="entry name" value="TPR-like"/>
    <property type="match status" value="2"/>
</dbReference>
<dbReference type="GO" id="GO:0005737">
    <property type="term" value="C:cytoplasm"/>
    <property type="evidence" value="ECO:0007669"/>
    <property type="project" value="TreeGrafter"/>
</dbReference>
<reference evidence="5" key="1">
    <citation type="journal article" date="2020" name="mSystems">
        <title>Genome- and Community-Level Interaction Insights into Carbon Utilization and Element Cycling Functions of Hydrothermarchaeota in Hydrothermal Sediment.</title>
        <authorList>
            <person name="Zhou Z."/>
            <person name="Liu Y."/>
            <person name="Xu W."/>
            <person name="Pan J."/>
            <person name="Luo Z.H."/>
            <person name="Li M."/>
        </authorList>
    </citation>
    <scope>NUCLEOTIDE SEQUENCE [LARGE SCALE GENOMIC DNA]</scope>
    <source>
        <strain evidence="5">SpSt-258</strain>
    </source>
</reference>
<evidence type="ECO:0000313" key="5">
    <source>
        <dbReference type="EMBL" id="HDY58396.1"/>
    </source>
</evidence>
<name>A0A7V1EHA9_UNCW3</name>
<evidence type="ECO:0000259" key="4">
    <source>
        <dbReference type="PROSITE" id="PS50125"/>
    </source>
</evidence>
<proteinExistence type="predicted"/>
<keyword evidence="1" id="KW-0547">Nucleotide-binding</keyword>
<dbReference type="GO" id="GO:0005524">
    <property type="term" value="F:ATP binding"/>
    <property type="evidence" value="ECO:0007669"/>
    <property type="project" value="UniProtKB-KW"/>
</dbReference>
<accession>A0A7V1EHA9</accession>